<dbReference type="InterPro" id="IPR036894">
    <property type="entry name" value="YbaB-like_sf"/>
</dbReference>
<dbReference type="Gene3D" id="3.30.1310.10">
    <property type="entry name" value="Nucleoid-associated protein YbaB-like domain"/>
    <property type="match status" value="1"/>
</dbReference>
<keyword evidence="3" id="KW-1185">Reference proteome</keyword>
<proteinExistence type="predicted"/>
<sequence length="136" mass="14561">MHQNGQRVGDMLAESIRSLSEPESPLESAEETLGGSGQAAGGHVSVLVGPDGRLRELNLNPRVMRMASEDLAREVLMAVNAAIDDLRAGIPGLEPAVIPDLRKLAESLDGVHADVLSRLDEFASGIESTVRRLEER</sequence>
<reference evidence="2 3" key="1">
    <citation type="submission" date="2020-08" db="EMBL/GenBank/DDBJ databases">
        <title>Sequencing the genomes of 1000 actinobacteria strains.</title>
        <authorList>
            <person name="Klenk H.-P."/>
        </authorList>
    </citation>
    <scope>NUCLEOTIDE SEQUENCE [LARGE SCALE GENOMIC DNA]</scope>
    <source>
        <strain evidence="2 3">DSM 43023</strain>
    </source>
</reference>
<dbReference type="AlphaFoldDB" id="A0A7W7RWM2"/>
<organism evidence="2 3">
    <name type="scientific">Streptosporangium album</name>
    <dbReference type="NCBI Taxonomy" id="47479"/>
    <lineage>
        <taxon>Bacteria</taxon>
        <taxon>Bacillati</taxon>
        <taxon>Actinomycetota</taxon>
        <taxon>Actinomycetes</taxon>
        <taxon>Streptosporangiales</taxon>
        <taxon>Streptosporangiaceae</taxon>
        <taxon>Streptosporangium</taxon>
    </lineage>
</organism>
<comment type="caution">
    <text evidence="2">The sequence shown here is derived from an EMBL/GenBank/DDBJ whole genome shotgun (WGS) entry which is preliminary data.</text>
</comment>
<evidence type="ECO:0000313" key="2">
    <source>
        <dbReference type="EMBL" id="MBB4939467.1"/>
    </source>
</evidence>
<gene>
    <name evidence="2" type="ORF">FHR32_003772</name>
</gene>
<dbReference type="Proteomes" id="UP000534286">
    <property type="component" value="Unassembled WGS sequence"/>
</dbReference>
<keyword evidence="2" id="KW-0238">DNA-binding</keyword>
<dbReference type="GO" id="GO:0003677">
    <property type="term" value="F:DNA binding"/>
    <property type="evidence" value="ECO:0007669"/>
    <property type="project" value="UniProtKB-KW"/>
</dbReference>
<name>A0A7W7RWM2_9ACTN</name>
<accession>A0A7W7RWM2</accession>
<dbReference type="InterPro" id="IPR004401">
    <property type="entry name" value="YbaB/EbfC"/>
</dbReference>
<protein>
    <submittedName>
        <fullName evidence="2">DNA-binding protein YbaB</fullName>
    </submittedName>
</protein>
<dbReference type="RefSeq" id="WP_184755444.1">
    <property type="nucleotide sequence ID" value="NZ_BAABEK010000097.1"/>
</dbReference>
<dbReference type="Pfam" id="PF02575">
    <property type="entry name" value="YbaB_DNA_bd"/>
    <property type="match status" value="1"/>
</dbReference>
<dbReference type="EMBL" id="JACHJU010000001">
    <property type="protein sequence ID" value="MBB4939467.1"/>
    <property type="molecule type" value="Genomic_DNA"/>
</dbReference>
<evidence type="ECO:0000313" key="3">
    <source>
        <dbReference type="Proteomes" id="UP000534286"/>
    </source>
</evidence>
<dbReference type="SUPFAM" id="SSF82607">
    <property type="entry name" value="YbaB-like"/>
    <property type="match status" value="1"/>
</dbReference>
<feature type="compositionally biased region" description="Low complexity" evidence="1">
    <location>
        <begin position="18"/>
        <end position="27"/>
    </location>
</feature>
<evidence type="ECO:0000256" key="1">
    <source>
        <dbReference type="SAM" id="MobiDB-lite"/>
    </source>
</evidence>
<feature type="region of interest" description="Disordered" evidence="1">
    <location>
        <begin position="18"/>
        <end position="44"/>
    </location>
</feature>